<evidence type="ECO:0000313" key="2">
    <source>
        <dbReference type="EMBL" id="CEL10024.1"/>
    </source>
</evidence>
<reference evidence="3" key="1">
    <citation type="journal article" date="2016" name="Genome Announc.">
        <title>Draft genome sequences of fungus Aspergillus calidoustus.</title>
        <authorList>
            <person name="Horn F."/>
            <person name="Linde J."/>
            <person name="Mattern D.J."/>
            <person name="Walther G."/>
            <person name="Guthke R."/>
            <person name="Scherlach K."/>
            <person name="Martin K."/>
            <person name="Brakhage A.A."/>
            <person name="Petzke L."/>
            <person name="Valiante V."/>
        </authorList>
    </citation>
    <scope>NUCLEOTIDE SEQUENCE [LARGE SCALE GENOMIC DNA]</scope>
    <source>
        <strain evidence="3">SF006504</strain>
    </source>
</reference>
<sequence>MGGGKKRRLPEESLNTLPSELRTQGDDSTKLNSPNCGFPYLLLARCDSAKSSEVPGPTPSLGTSEIGMIHPVLSVGSSAYELRHIRKFRENAISSCNLV</sequence>
<keyword evidence="3" id="KW-1185">Reference proteome</keyword>
<accession>A0A0U5GGR1</accession>
<feature type="region of interest" description="Disordered" evidence="1">
    <location>
        <begin position="1"/>
        <end position="30"/>
    </location>
</feature>
<feature type="compositionally biased region" description="Polar residues" evidence="1">
    <location>
        <begin position="13"/>
        <end position="22"/>
    </location>
</feature>
<name>A0A0U5GGR1_ASPCI</name>
<protein>
    <submittedName>
        <fullName evidence="2">Uncharacterized protein</fullName>
    </submittedName>
</protein>
<evidence type="ECO:0000256" key="1">
    <source>
        <dbReference type="SAM" id="MobiDB-lite"/>
    </source>
</evidence>
<proteinExistence type="predicted"/>
<dbReference type="AlphaFoldDB" id="A0A0U5GGR1"/>
<gene>
    <name evidence="2" type="ORF">ASPCAL13151</name>
</gene>
<evidence type="ECO:0000313" key="3">
    <source>
        <dbReference type="Proteomes" id="UP000054771"/>
    </source>
</evidence>
<organism evidence="2 3">
    <name type="scientific">Aspergillus calidoustus</name>
    <dbReference type="NCBI Taxonomy" id="454130"/>
    <lineage>
        <taxon>Eukaryota</taxon>
        <taxon>Fungi</taxon>
        <taxon>Dikarya</taxon>
        <taxon>Ascomycota</taxon>
        <taxon>Pezizomycotina</taxon>
        <taxon>Eurotiomycetes</taxon>
        <taxon>Eurotiomycetidae</taxon>
        <taxon>Eurotiales</taxon>
        <taxon>Aspergillaceae</taxon>
        <taxon>Aspergillus</taxon>
        <taxon>Aspergillus subgen. Nidulantes</taxon>
    </lineage>
</organism>
<dbReference type="Proteomes" id="UP000054771">
    <property type="component" value="Unassembled WGS sequence"/>
</dbReference>
<dbReference type="EMBL" id="CDMC01000016">
    <property type="protein sequence ID" value="CEL10024.1"/>
    <property type="molecule type" value="Genomic_DNA"/>
</dbReference>